<reference evidence="2 3" key="1">
    <citation type="submission" date="2017-03" db="EMBL/GenBank/DDBJ databases">
        <title>Complete genome sequence of Candidatus 'Thiodictyon syntrophicum' sp. nov. strain Cad16T, a photolithoautotroph purple sulfur bacterium isolated from an alpine meromictic lake.</title>
        <authorList>
            <person name="Luedin S.M."/>
            <person name="Pothier J.F."/>
            <person name="Danza F."/>
            <person name="Storelli N."/>
            <person name="Wittwer M."/>
            <person name="Tonolla M."/>
        </authorList>
    </citation>
    <scope>NUCLEOTIDE SEQUENCE [LARGE SCALE GENOMIC DNA]</scope>
    <source>
        <strain evidence="2 3">Cad16T</strain>
    </source>
</reference>
<sequence>MYGTKAEALNSRSWPLARTMIKAAPGQRPLRPLRDVHRPRRRATPMNTNDLCKRFDWIGTNDNGRLVTPWRYDDGDQVVIFAHREGMQWRADDNGEALFRLAAAGVDPESPAVVARLDAFPILLGVQVEKDGETLTTRAAHLEQAAFAVAEASSQVMALACLRRARTMSDFRERVVQVVQAAAASLGVEARFDVPVDESQSLRADVYLLSRVPLIVIAATSAQRLMEAEIIWLDAARRQEPAYVLATVEDARAVGINQYTRANYYTDKTVEFTGAKALGELVAHQLRH</sequence>
<dbReference type="AlphaFoldDB" id="A0A2K8U4N0"/>
<proteinExistence type="predicted"/>
<name>A0A2K8U4N0_9GAMM</name>
<keyword evidence="3" id="KW-1185">Reference proteome</keyword>
<organism evidence="2 3">
    <name type="scientific">Candidatus Thiodictyon syntrophicum</name>
    <dbReference type="NCBI Taxonomy" id="1166950"/>
    <lineage>
        <taxon>Bacteria</taxon>
        <taxon>Pseudomonadati</taxon>
        <taxon>Pseudomonadota</taxon>
        <taxon>Gammaproteobacteria</taxon>
        <taxon>Chromatiales</taxon>
        <taxon>Chromatiaceae</taxon>
        <taxon>Thiodictyon</taxon>
    </lineage>
</organism>
<evidence type="ECO:0000313" key="3">
    <source>
        <dbReference type="Proteomes" id="UP000232638"/>
    </source>
</evidence>
<evidence type="ECO:0000259" key="1">
    <source>
        <dbReference type="Pfam" id="PF08861"/>
    </source>
</evidence>
<dbReference type="Pfam" id="PF08861">
    <property type="entry name" value="DUF1828"/>
    <property type="match status" value="1"/>
</dbReference>
<gene>
    <name evidence="2" type="ORF">THSYN_04920</name>
</gene>
<protein>
    <recommendedName>
        <fullName evidence="1">DUF1828 domain-containing protein</fullName>
    </recommendedName>
</protein>
<evidence type="ECO:0000313" key="2">
    <source>
        <dbReference type="EMBL" id="AUB80359.1"/>
    </source>
</evidence>
<dbReference type="Proteomes" id="UP000232638">
    <property type="component" value="Chromosome"/>
</dbReference>
<feature type="domain" description="DUF1828" evidence="1">
    <location>
        <begin position="68"/>
        <end position="152"/>
    </location>
</feature>
<dbReference type="EMBL" id="CP020370">
    <property type="protein sequence ID" value="AUB80359.1"/>
    <property type="molecule type" value="Genomic_DNA"/>
</dbReference>
<dbReference type="KEGG" id="tsy:THSYN_04920"/>
<accession>A0A2K8U4N0</accession>
<dbReference type="InterPro" id="IPR014960">
    <property type="entry name" value="DUF1828"/>
</dbReference>